<evidence type="ECO:0000256" key="2">
    <source>
        <dbReference type="ARBA" id="ARBA00023315"/>
    </source>
</evidence>
<dbReference type="PROSITE" id="PS51186">
    <property type="entry name" value="GNAT"/>
    <property type="match status" value="1"/>
</dbReference>
<comment type="caution">
    <text evidence="4">The sequence shown here is derived from an EMBL/GenBank/DDBJ whole genome shotgun (WGS) entry which is preliminary data.</text>
</comment>
<dbReference type="EMBL" id="JACYWE010000009">
    <property type="protein sequence ID" value="MBD8507546.1"/>
    <property type="molecule type" value="Genomic_DNA"/>
</dbReference>
<protein>
    <submittedName>
        <fullName evidence="4">GNAT family N-acetyltransferase</fullName>
    </submittedName>
</protein>
<accession>A0A927PNC3</accession>
<evidence type="ECO:0000256" key="1">
    <source>
        <dbReference type="ARBA" id="ARBA00022679"/>
    </source>
</evidence>
<dbReference type="SUPFAM" id="SSF55729">
    <property type="entry name" value="Acyl-CoA N-acyltransferases (Nat)"/>
    <property type="match status" value="1"/>
</dbReference>
<sequence length="167" mass="17916">MVNSASDRLKLEKRALGPGDAAILVEATLINLNWNEPRFSRNEVLAKPEFAHYAAVAPERGDFGIVAVEGTRWVGAVWVVFLPPEDPGYGFVDPQIGELSVCVKEAARGAGLGRELITDAIAIARNRGQRGLSLSVEDGNPARSLYERLGFMDAGGEALPGTMVLEL</sequence>
<evidence type="ECO:0000259" key="3">
    <source>
        <dbReference type="PROSITE" id="PS51186"/>
    </source>
</evidence>
<keyword evidence="1" id="KW-0808">Transferase</keyword>
<dbReference type="PANTHER" id="PTHR43877">
    <property type="entry name" value="AMINOALKYLPHOSPHONATE N-ACETYLTRANSFERASE-RELATED-RELATED"/>
    <property type="match status" value="1"/>
</dbReference>
<evidence type="ECO:0000313" key="4">
    <source>
        <dbReference type="EMBL" id="MBD8507546.1"/>
    </source>
</evidence>
<dbReference type="GO" id="GO:0016747">
    <property type="term" value="F:acyltransferase activity, transferring groups other than amino-acyl groups"/>
    <property type="evidence" value="ECO:0007669"/>
    <property type="project" value="InterPro"/>
</dbReference>
<dbReference type="Gene3D" id="3.40.630.30">
    <property type="match status" value="1"/>
</dbReference>
<reference evidence="4" key="1">
    <citation type="submission" date="2020-09" db="EMBL/GenBank/DDBJ databases">
        <title>Hoyosella lacisalsi sp. nov., a halotolerant actinobacterium isolated from soil of Lake Gudzhirganskoe.</title>
        <authorList>
            <person name="Yang Q."/>
            <person name="Guo P.Y."/>
            <person name="Liu S.W."/>
            <person name="Li F.N."/>
            <person name="Sun C.H."/>
        </authorList>
    </citation>
    <scope>NUCLEOTIDE SEQUENCE</scope>
    <source>
        <strain evidence="4">G463</strain>
    </source>
</reference>
<dbReference type="InterPro" id="IPR050832">
    <property type="entry name" value="Bact_Acetyltransf"/>
</dbReference>
<name>A0A927PNC3_9ACTN</name>
<keyword evidence="5" id="KW-1185">Reference proteome</keyword>
<gene>
    <name evidence="4" type="ORF">HT102_13740</name>
</gene>
<feature type="domain" description="N-acetyltransferase" evidence="3">
    <location>
        <begin position="11"/>
        <end position="167"/>
    </location>
</feature>
<dbReference type="CDD" id="cd04301">
    <property type="entry name" value="NAT_SF"/>
    <property type="match status" value="1"/>
</dbReference>
<dbReference type="InterPro" id="IPR016181">
    <property type="entry name" value="Acyl_CoA_acyltransferase"/>
</dbReference>
<dbReference type="Pfam" id="PF00583">
    <property type="entry name" value="Acetyltransf_1"/>
    <property type="match status" value="1"/>
</dbReference>
<dbReference type="RefSeq" id="WP_192040014.1">
    <property type="nucleotide sequence ID" value="NZ_JACYWE010000009.1"/>
</dbReference>
<keyword evidence="2" id="KW-0012">Acyltransferase</keyword>
<dbReference type="Proteomes" id="UP000642993">
    <property type="component" value="Unassembled WGS sequence"/>
</dbReference>
<dbReference type="AlphaFoldDB" id="A0A927PNC3"/>
<dbReference type="InterPro" id="IPR000182">
    <property type="entry name" value="GNAT_dom"/>
</dbReference>
<proteinExistence type="predicted"/>
<evidence type="ECO:0000313" key="5">
    <source>
        <dbReference type="Proteomes" id="UP000642993"/>
    </source>
</evidence>
<organism evidence="4 5">
    <name type="scientific">Lolliginicoccus lacisalsi</name>
    <dbReference type="NCBI Taxonomy" id="2742202"/>
    <lineage>
        <taxon>Bacteria</taxon>
        <taxon>Bacillati</taxon>
        <taxon>Actinomycetota</taxon>
        <taxon>Actinomycetes</taxon>
        <taxon>Mycobacteriales</taxon>
        <taxon>Hoyosellaceae</taxon>
        <taxon>Lolliginicoccus</taxon>
    </lineage>
</organism>